<organism evidence="12 13">
    <name type="scientific">Tribonema minus</name>
    <dbReference type="NCBI Taxonomy" id="303371"/>
    <lineage>
        <taxon>Eukaryota</taxon>
        <taxon>Sar</taxon>
        <taxon>Stramenopiles</taxon>
        <taxon>Ochrophyta</taxon>
        <taxon>PX clade</taxon>
        <taxon>Xanthophyceae</taxon>
        <taxon>Tribonematales</taxon>
        <taxon>Tribonemataceae</taxon>
        <taxon>Tribonema</taxon>
    </lineage>
</organism>
<name>A0A835YK48_9STRA</name>
<keyword evidence="4" id="KW-0378">Hydrolase</keyword>
<evidence type="ECO:0000259" key="9">
    <source>
        <dbReference type="Pfam" id="PF05193"/>
    </source>
</evidence>
<comment type="caution">
    <text evidence="12">The sequence shown here is derived from an EMBL/GenBank/DDBJ whole genome shotgun (WGS) entry which is preliminary data.</text>
</comment>
<evidence type="ECO:0000256" key="3">
    <source>
        <dbReference type="ARBA" id="ARBA00022723"/>
    </source>
</evidence>
<evidence type="ECO:0000256" key="5">
    <source>
        <dbReference type="ARBA" id="ARBA00022833"/>
    </source>
</evidence>
<evidence type="ECO:0000259" key="8">
    <source>
        <dbReference type="Pfam" id="PF00675"/>
    </source>
</evidence>
<evidence type="ECO:0000256" key="6">
    <source>
        <dbReference type="ARBA" id="ARBA00023049"/>
    </source>
</evidence>
<keyword evidence="3" id="KW-0479">Metal-binding</keyword>
<dbReference type="InterPro" id="IPR032632">
    <property type="entry name" value="Peptidase_M16_M"/>
</dbReference>
<keyword evidence="5" id="KW-0862">Zinc</keyword>
<evidence type="ECO:0000256" key="4">
    <source>
        <dbReference type="ARBA" id="ARBA00022801"/>
    </source>
</evidence>
<dbReference type="GO" id="GO:0006508">
    <property type="term" value="P:proteolysis"/>
    <property type="evidence" value="ECO:0007669"/>
    <property type="project" value="UniProtKB-KW"/>
</dbReference>
<evidence type="ECO:0000259" key="11">
    <source>
        <dbReference type="Pfam" id="PF22456"/>
    </source>
</evidence>
<dbReference type="Pfam" id="PF00675">
    <property type="entry name" value="Peptidase_M16"/>
    <property type="match status" value="1"/>
</dbReference>
<evidence type="ECO:0000313" key="13">
    <source>
        <dbReference type="Proteomes" id="UP000664859"/>
    </source>
</evidence>
<evidence type="ECO:0000256" key="7">
    <source>
        <dbReference type="SAM" id="MobiDB-lite"/>
    </source>
</evidence>
<dbReference type="Pfam" id="PF05193">
    <property type="entry name" value="Peptidase_M16_C"/>
    <property type="match status" value="1"/>
</dbReference>
<dbReference type="GO" id="GO:0046872">
    <property type="term" value="F:metal ion binding"/>
    <property type="evidence" value="ECO:0007669"/>
    <property type="project" value="UniProtKB-KW"/>
</dbReference>
<dbReference type="Pfam" id="PF16187">
    <property type="entry name" value="Peptidase_M16_M"/>
    <property type="match status" value="1"/>
</dbReference>
<sequence length="1149" mass="127003">MIVSDSEAETAAASVTINVGHLSDPAELPGLAHLHEHMLFLGTETYPEEGEYERFLNRHGGSSNAYTAMEETSYYFDVGSEHLDGALERFSHFFRAPLFTADALDRELHAVDSEHTMHQAEDNWRMFQLLKASFTFSANPKHPFVKFGSGCLTTLAPLPGSSANPKHPFAKFGSGCLTTLAPRPGVDTRALMIDFNRQHYVAPRMKLAVLGRDSLDELEALVRGTFGHVRGGDAAPPPKPDVEAFGPDRLGTRILAVPRREQRTAILSWPLPPRAEQGPTRPIVYISHVLGHEAEGSLHQALTTRGWARSISAGMQVDVSDFGLLRLSIGLTEEGLEHIDDVVEMVYASINLLRETPPLRYLKDELAEMGELRFRFSERMEPTGAVALISRSMWLHEPAAVLRAVYELPGWDPAAIQDLTSHLTPRNHQLLIIAREVSPPEGTPIAGQQAGVDVGAEEGGADPAVHGSLRGFSMPAGGEDQGGEEGGGMVMGQWRREKWYGTVHKAVREEEGVLERWAAARAGAGLGKGLRLPAPSTFVPTDFALRADAEPAPTPDEVHFALRADAEHAPTPDEGGDAGTGGGHKRKPGWHRATCATATLRADHVVLTPDEIEAQLPADIPASALAITPKDQWIRLLPPDLVSDEEGIRVWHKLDRTFRVPKAVFVARICTTTPYSSPAAATLCRLFTALLRQDLNVYAYDATLADLVWSLEMSTTGLQLTVRGFSHKLPLLLERLLGRLRCLIREYAGMHRLLERLLGRLRCLIREYADLDCDPALSAAVAGNSENADPADLRRRLLRSRFDVQRERSLRVYRNVRQDQPHSLCAYWARQDQLHSLCIYWARQVLESDTWHVDEYAAALESEDCTPSVMARAMEETLSRVGVDVLAHGNLCAAEAKQLGHRLHEALSPFAPLPVEQRPHRETMQLPAGGDGTVLLVPATEGELGYIVAANPRLGPPPSRVMGWSVTIQSPQHPPEYLDERIEAWLEDFDKVKNSIVSAGLEPDMRLGEESERLWGPIATEVLDFGRRWRRADAFKTLSRETVLAFFDRYFRHGAPDRRKLSVRVRSPKHGGSQSPEAQSSQDIYNLAQRVAFWRRRTSLALQRALTRVVIDNWNAVIAPAGDVSAYRRIALLQVPRPSPASAEPPAPP</sequence>
<dbReference type="PANTHER" id="PTHR43690:SF18">
    <property type="entry name" value="INSULIN-DEGRADING ENZYME-RELATED"/>
    <property type="match status" value="1"/>
</dbReference>
<feature type="domain" description="Peptidase M16 middle/third" evidence="10">
    <location>
        <begin position="637"/>
        <end position="741"/>
    </location>
</feature>
<dbReference type="EMBL" id="JAFCMP010000533">
    <property type="protein sequence ID" value="KAG5176774.1"/>
    <property type="molecule type" value="Genomic_DNA"/>
</dbReference>
<evidence type="ECO:0000256" key="1">
    <source>
        <dbReference type="ARBA" id="ARBA00007261"/>
    </source>
</evidence>
<reference evidence="12" key="1">
    <citation type="submission" date="2021-02" db="EMBL/GenBank/DDBJ databases">
        <title>First Annotated Genome of the Yellow-green Alga Tribonema minus.</title>
        <authorList>
            <person name="Mahan K.M."/>
        </authorList>
    </citation>
    <scope>NUCLEOTIDE SEQUENCE</scope>
    <source>
        <strain evidence="12">UTEX B ZZ1240</strain>
    </source>
</reference>
<feature type="region of interest" description="Disordered" evidence="7">
    <location>
        <begin position="568"/>
        <end position="590"/>
    </location>
</feature>
<dbReference type="Pfam" id="PF22456">
    <property type="entry name" value="PqqF-like_C_4"/>
    <property type="match status" value="1"/>
</dbReference>
<dbReference type="Gene3D" id="3.30.830.10">
    <property type="entry name" value="Metalloenzyme, LuxS/M16 peptidase-like"/>
    <property type="match status" value="4"/>
</dbReference>
<keyword evidence="2" id="KW-0645">Protease</keyword>
<proteinExistence type="inferred from homology"/>
<dbReference type="GO" id="GO:0008237">
    <property type="term" value="F:metallopeptidase activity"/>
    <property type="evidence" value="ECO:0007669"/>
    <property type="project" value="UniProtKB-KW"/>
</dbReference>
<dbReference type="InterPro" id="IPR007863">
    <property type="entry name" value="Peptidase_M16_C"/>
</dbReference>
<evidence type="ECO:0000259" key="10">
    <source>
        <dbReference type="Pfam" id="PF16187"/>
    </source>
</evidence>
<dbReference type="Proteomes" id="UP000664859">
    <property type="component" value="Unassembled WGS sequence"/>
</dbReference>
<protein>
    <submittedName>
        <fullName evidence="12">Metalloenzyme, LuxS/M16 peptidase-like protein</fullName>
    </submittedName>
</protein>
<feature type="domain" description="Peptidase M16 N-terminal" evidence="8">
    <location>
        <begin position="3"/>
        <end position="129"/>
    </location>
</feature>
<feature type="domain" description="Coenzyme PQQ synthesis protein F-like C-terminal lobe" evidence="11">
    <location>
        <begin position="940"/>
        <end position="996"/>
    </location>
</feature>
<evidence type="ECO:0000256" key="2">
    <source>
        <dbReference type="ARBA" id="ARBA00022670"/>
    </source>
</evidence>
<dbReference type="AlphaFoldDB" id="A0A835YK48"/>
<accession>A0A835YK48</accession>
<dbReference type="InterPro" id="IPR054734">
    <property type="entry name" value="PqqF-like_C_4"/>
</dbReference>
<dbReference type="InterPro" id="IPR011765">
    <property type="entry name" value="Pept_M16_N"/>
</dbReference>
<keyword evidence="6" id="KW-0482">Metalloprotease</keyword>
<comment type="similarity">
    <text evidence="1">Belongs to the peptidase M16 family.</text>
</comment>
<dbReference type="InterPro" id="IPR011249">
    <property type="entry name" value="Metalloenz_LuxS/M16"/>
</dbReference>
<dbReference type="OrthoDB" id="952271at2759"/>
<dbReference type="SUPFAM" id="SSF63411">
    <property type="entry name" value="LuxS/MPP-like metallohydrolase"/>
    <property type="match status" value="4"/>
</dbReference>
<evidence type="ECO:0000313" key="12">
    <source>
        <dbReference type="EMBL" id="KAG5176774.1"/>
    </source>
</evidence>
<dbReference type="PANTHER" id="PTHR43690">
    <property type="entry name" value="NARDILYSIN"/>
    <property type="match status" value="1"/>
</dbReference>
<gene>
    <name evidence="12" type="ORF">JKP88DRAFT_350987</name>
</gene>
<keyword evidence="13" id="KW-1185">Reference proteome</keyword>
<feature type="domain" description="Peptidase M16 C-terminal" evidence="9">
    <location>
        <begin position="188"/>
        <end position="356"/>
    </location>
</feature>
<dbReference type="InterPro" id="IPR050626">
    <property type="entry name" value="Peptidase_M16"/>
</dbReference>